<evidence type="ECO:0000259" key="1">
    <source>
        <dbReference type="Pfam" id="PF13462"/>
    </source>
</evidence>
<organism evidence="2 3">
    <name type="scientific">Psychrosphaera saromensis</name>
    <dbReference type="NCBI Taxonomy" id="716813"/>
    <lineage>
        <taxon>Bacteria</taxon>
        <taxon>Pseudomonadati</taxon>
        <taxon>Pseudomonadota</taxon>
        <taxon>Gammaproteobacteria</taxon>
        <taxon>Alteromonadales</taxon>
        <taxon>Pseudoalteromonadaceae</taxon>
        <taxon>Psychrosphaera</taxon>
    </lineage>
</organism>
<feature type="domain" description="Thioredoxin-like fold" evidence="1">
    <location>
        <begin position="12"/>
        <end position="187"/>
    </location>
</feature>
<accession>A0A2S7UU88</accession>
<dbReference type="Gene3D" id="3.40.30.10">
    <property type="entry name" value="Glutaredoxin"/>
    <property type="match status" value="1"/>
</dbReference>
<protein>
    <recommendedName>
        <fullName evidence="1">Thioredoxin-like fold domain-containing protein</fullName>
    </recommendedName>
</protein>
<dbReference type="EMBL" id="MSCH01000003">
    <property type="protein sequence ID" value="PQJ53299.1"/>
    <property type="molecule type" value="Genomic_DNA"/>
</dbReference>
<keyword evidence="3" id="KW-1185">Reference proteome</keyword>
<proteinExistence type="predicted"/>
<dbReference type="AlphaFoldDB" id="A0A2S7UU88"/>
<dbReference type="Pfam" id="PF13462">
    <property type="entry name" value="Thioredoxin_4"/>
    <property type="match status" value="1"/>
</dbReference>
<dbReference type="InterPro" id="IPR036249">
    <property type="entry name" value="Thioredoxin-like_sf"/>
</dbReference>
<dbReference type="RefSeq" id="WP_105051780.1">
    <property type="nucleotide sequence ID" value="NZ_BMYG01000003.1"/>
</dbReference>
<gene>
    <name evidence="2" type="ORF">BTO11_06200</name>
</gene>
<dbReference type="Proteomes" id="UP000239007">
    <property type="component" value="Unassembled WGS sequence"/>
</dbReference>
<dbReference type="InterPro" id="IPR012336">
    <property type="entry name" value="Thioredoxin-like_fold"/>
</dbReference>
<dbReference type="CDD" id="cd02972">
    <property type="entry name" value="DsbA_family"/>
    <property type="match status" value="1"/>
</dbReference>
<dbReference type="PANTHER" id="PTHR33875:SF2">
    <property type="entry name" value="ACR183CP"/>
    <property type="match status" value="1"/>
</dbReference>
<dbReference type="SUPFAM" id="SSF52833">
    <property type="entry name" value="Thioredoxin-like"/>
    <property type="match status" value="1"/>
</dbReference>
<reference evidence="2 3" key="1">
    <citation type="submission" date="2016-12" db="EMBL/GenBank/DDBJ databases">
        <title>Diversity of luminous bacteria.</title>
        <authorList>
            <person name="Yoshizawa S."/>
            <person name="Kogure K."/>
        </authorList>
    </citation>
    <scope>NUCLEOTIDE SEQUENCE [LARGE SCALE GENOMIC DNA]</scope>
    <source>
        <strain evidence="2 3">SA4-48</strain>
    </source>
</reference>
<sequence>MAIPIPHRVSGFLLGDPAAVVTIDAFIDIQCPHSLAIWPTLLEVSKHYQNQSVSLRCHLITLSNHRQAWDMSLGLFALAQNDANKFYDFASFLYDRQAQFYNGVFLNKTHNDLIQLVADFAQEHANVDREDFIKRMQDNDIYIKARTPIRYAATKAVWATPTLFINNADDVSVDHKSSLAQWQSLIDPLLQSYY</sequence>
<dbReference type="OrthoDB" id="6399456at2"/>
<evidence type="ECO:0000313" key="2">
    <source>
        <dbReference type="EMBL" id="PQJ53299.1"/>
    </source>
</evidence>
<name>A0A2S7UU88_9GAMM</name>
<comment type="caution">
    <text evidence="2">The sequence shown here is derived from an EMBL/GenBank/DDBJ whole genome shotgun (WGS) entry which is preliminary data.</text>
</comment>
<dbReference type="PANTHER" id="PTHR33875">
    <property type="entry name" value="OS09G0542200 PROTEIN"/>
    <property type="match status" value="1"/>
</dbReference>
<evidence type="ECO:0000313" key="3">
    <source>
        <dbReference type="Proteomes" id="UP000239007"/>
    </source>
</evidence>